<protein>
    <submittedName>
        <fullName evidence="2">Uncharacterized protein</fullName>
    </submittedName>
</protein>
<proteinExistence type="predicted"/>
<comment type="caution">
    <text evidence="2">The sequence shown here is derived from an EMBL/GenBank/DDBJ whole genome shotgun (WGS) entry which is preliminary data.</text>
</comment>
<sequence length="299" mass="30739">MERLLTRAQEVGLTLTSEALTALAGLPPEHAAELLEFVLEKSGELRDPSNYVVSTCSRGFKSRRTGGFGGGPGSGGGGGGGGCGGGYGGGGGGGVGGGYSGGGGGGSFGAFGSSDPGEALNRGLQRIQEIGINLDDSAKQALGGLPPDHAAEMLEYVCDNYQTLRNPSNYISSTVSRGFVPRAQRGKGFHEDKGKGKGDRYSGGTVGMNPNHMPADISGLERRVLSINANLSPEQRIDFATYLALRCLEGWQVGEMLDGLEMKSGSVQSPCNYLQAAVSKIQRGDGSKGKGDGKDPSMQ</sequence>
<name>A0A813H3Y9_POLGL</name>
<organism evidence="2 3">
    <name type="scientific">Polarella glacialis</name>
    <name type="common">Dinoflagellate</name>
    <dbReference type="NCBI Taxonomy" id="89957"/>
    <lineage>
        <taxon>Eukaryota</taxon>
        <taxon>Sar</taxon>
        <taxon>Alveolata</taxon>
        <taxon>Dinophyceae</taxon>
        <taxon>Suessiales</taxon>
        <taxon>Suessiaceae</taxon>
        <taxon>Polarella</taxon>
    </lineage>
</organism>
<accession>A0A813H3Y9</accession>
<dbReference type="EMBL" id="CAJNNV010030389">
    <property type="protein sequence ID" value="CAE8632377.1"/>
    <property type="molecule type" value="Genomic_DNA"/>
</dbReference>
<reference evidence="2" key="1">
    <citation type="submission" date="2021-02" db="EMBL/GenBank/DDBJ databases">
        <authorList>
            <person name="Dougan E. K."/>
            <person name="Rhodes N."/>
            <person name="Thang M."/>
            <person name="Chan C."/>
        </authorList>
    </citation>
    <scope>NUCLEOTIDE SEQUENCE</scope>
</reference>
<feature type="region of interest" description="Disordered" evidence="1">
    <location>
        <begin position="185"/>
        <end position="210"/>
    </location>
</feature>
<dbReference type="Proteomes" id="UP000654075">
    <property type="component" value="Unassembled WGS sequence"/>
</dbReference>
<feature type="compositionally biased region" description="Basic and acidic residues" evidence="1">
    <location>
        <begin position="188"/>
        <end position="200"/>
    </location>
</feature>
<dbReference type="AlphaFoldDB" id="A0A813H3Y9"/>
<evidence type="ECO:0000313" key="2">
    <source>
        <dbReference type="EMBL" id="CAE8632377.1"/>
    </source>
</evidence>
<evidence type="ECO:0000313" key="3">
    <source>
        <dbReference type="Proteomes" id="UP000654075"/>
    </source>
</evidence>
<gene>
    <name evidence="2" type="ORF">PGLA1383_LOCUS48359</name>
</gene>
<dbReference type="OrthoDB" id="10609013at2759"/>
<evidence type="ECO:0000256" key="1">
    <source>
        <dbReference type="SAM" id="MobiDB-lite"/>
    </source>
</evidence>
<keyword evidence="3" id="KW-1185">Reference proteome</keyword>